<evidence type="ECO:0000256" key="5">
    <source>
        <dbReference type="ARBA" id="ARBA00022692"/>
    </source>
</evidence>
<name>A0A2T4MI87_9STAP</name>
<feature type="transmembrane region" description="Helical" evidence="8">
    <location>
        <begin position="179"/>
        <end position="206"/>
    </location>
</feature>
<proteinExistence type="predicted"/>
<feature type="transmembrane region" description="Helical" evidence="8">
    <location>
        <begin position="313"/>
        <end position="335"/>
    </location>
</feature>
<dbReference type="GeneID" id="57692485"/>
<keyword evidence="7 8" id="KW-0472">Membrane</keyword>
<evidence type="ECO:0000259" key="9">
    <source>
        <dbReference type="Pfam" id="PF13303"/>
    </source>
</evidence>
<evidence type="ECO:0000256" key="8">
    <source>
        <dbReference type="SAM" id="Phobius"/>
    </source>
</evidence>
<dbReference type="GO" id="GO:0008982">
    <property type="term" value="F:protein-N(PI)-phosphohistidine-sugar phosphotransferase activity"/>
    <property type="evidence" value="ECO:0007669"/>
    <property type="project" value="InterPro"/>
</dbReference>
<protein>
    <recommendedName>
        <fullName evidence="9">Phosphotransferase system EIIC domain-containing protein</fullName>
    </recommendedName>
</protein>
<keyword evidence="3" id="KW-1003">Cell membrane</keyword>
<feature type="transmembrane region" description="Helical" evidence="8">
    <location>
        <begin position="20"/>
        <end position="39"/>
    </location>
</feature>
<feature type="transmembrane region" description="Helical" evidence="8">
    <location>
        <begin position="134"/>
        <end position="159"/>
    </location>
</feature>
<feature type="domain" description="Phosphotransferase system EIIC" evidence="9">
    <location>
        <begin position="16"/>
        <end position="348"/>
    </location>
</feature>
<dbReference type="EMBL" id="WMFL01000079">
    <property type="protein sequence ID" value="NJI02728.1"/>
    <property type="molecule type" value="Genomic_DNA"/>
</dbReference>
<feature type="transmembrane region" description="Helical" evidence="8">
    <location>
        <begin position="79"/>
        <end position="99"/>
    </location>
</feature>
<dbReference type="GO" id="GO:0005886">
    <property type="term" value="C:plasma membrane"/>
    <property type="evidence" value="ECO:0007669"/>
    <property type="project" value="UniProtKB-SubCell"/>
</dbReference>
<feature type="transmembrane region" description="Helical" evidence="8">
    <location>
        <begin position="111"/>
        <end position="128"/>
    </location>
</feature>
<dbReference type="RefSeq" id="WP_060551753.1">
    <property type="nucleotide sequence ID" value="NZ_CP009623.1"/>
</dbReference>
<evidence type="ECO:0000256" key="1">
    <source>
        <dbReference type="ARBA" id="ARBA00004651"/>
    </source>
</evidence>
<dbReference type="Proteomes" id="UP000646308">
    <property type="component" value="Unassembled WGS sequence"/>
</dbReference>
<comment type="caution">
    <text evidence="10">The sequence shown here is derived from an EMBL/GenBank/DDBJ whole genome shotgun (WGS) entry which is preliminary data.</text>
</comment>
<evidence type="ECO:0000256" key="7">
    <source>
        <dbReference type="ARBA" id="ARBA00023136"/>
    </source>
</evidence>
<evidence type="ECO:0000256" key="3">
    <source>
        <dbReference type="ARBA" id="ARBA00022475"/>
    </source>
</evidence>
<feature type="transmembrane region" description="Helical" evidence="8">
    <location>
        <begin position="51"/>
        <end position="73"/>
    </location>
</feature>
<sequence length="357" mass="37312">METTEKKMTFKTFSFNVLNGLAVAIVAGLIPNAVLGGLFKYLSQYADIFNTLFYVVMGIQFMLPMMVGVLIAIQFKLSALATVIVGAASYVGSGAAKVTETGWQIVGIGDLINTMITAALAVLLVLWLEDRLGSLKIILLPILVGCIPGLFGVFTLPYVSKITLAIGELINTFTTLQPVLMCILIAVLFSFIIVSPVSTVAVGLAIGISGMAAGAATIGVATTGIVLFLCTLKVNKIGVPIAILLGAMKMMMTNVIRYPIMLLPIGLSAACAGAAGGIIGIVGTKEAAGFGLVGLVGPIKAIEMLDGPVAINIFLVALVFVIIPGVVGFILNLIFTKVLKLYSNDIYKFLAAEETKS</sequence>
<reference evidence="10" key="1">
    <citation type="submission" date="2019-11" db="EMBL/GenBank/DDBJ databases">
        <title>Whole genome comparisons of Staphylococcus agnetis isolates from cattle and chickens.</title>
        <authorList>
            <person name="Rhoads D."/>
            <person name="Shwani A."/>
            <person name="Adkins P."/>
            <person name="Calcutt M."/>
            <person name="Middleton J."/>
        </authorList>
    </citation>
    <scope>NUCLEOTIDE SEQUENCE</scope>
    <source>
        <strain evidence="10">1387</strain>
    </source>
</reference>
<feature type="transmembrane region" description="Helical" evidence="8">
    <location>
        <begin position="255"/>
        <end position="282"/>
    </location>
</feature>
<dbReference type="AlphaFoldDB" id="A0A2T4MI87"/>
<keyword evidence="4" id="KW-0762">Sugar transport</keyword>
<comment type="subcellular location">
    <subcellularLocation>
        <location evidence="1">Cell membrane</location>
        <topology evidence="1">Multi-pass membrane protein</topology>
    </subcellularLocation>
</comment>
<dbReference type="GO" id="GO:0009401">
    <property type="term" value="P:phosphoenolpyruvate-dependent sugar phosphotransferase system"/>
    <property type="evidence" value="ECO:0007669"/>
    <property type="project" value="InterPro"/>
</dbReference>
<evidence type="ECO:0000313" key="10">
    <source>
        <dbReference type="EMBL" id="NJI02728.1"/>
    </source>
</evidence>
<organism evidence="10 11">
    <name type="scientific">Staphylococcus agnetis</name>
    <dbReference type="NCBI Taxonomy" id="985762"/>
    <lineage>
        <taxon>Bacteria</taxon>
        <taxon>Bacillati</taxon>
        <taxon>Bacillota</taxon>
        <taxon>Bacilli</taxon>
        <taxon>Bacillales</taxon>
        <taxon>Staphylococcaceae</taxon>
        <taxon>Staphylococcus</taxon>
    </lineage>
</organism>
<evidence type="ECO:0000256" key="2">
    <source>
        <dbReference type="ARBA" id="ARBA00022448"/>
    </source>
</evidence>
<gene>
    <name evidence="10" type="ORF">GLV84_07800</name>
</gene>
<dbReference type="OrthoDB" id="396983at2"/>
<evidence type="ECO:0000313" key="11">
    <source>
        <dbReference type="Proteomes" id="UP000646308"/>
    </source>
</evidence>
<evidence type="ECO:0000256" key="6">
    <source>
        <dbReference type="ARBA" id="ARBA00022989"/>
    </source>
</evidence>
<accession>A0A2T4MI87</accession>
<evidence type="ECO:0000256" key="4">
    <source>
        <dbReference type="ARBA" id="ARBA00022597"/>
    </source>
</evidence>
<keyword evidence="5 8" id="KW-0812">Transmembrane</keyword>
<dbReference type="InterPro" id="IPR003352">
    <property type="entry name" value="PTS_EIIC"/>
</dbReference>
<dbReference type="KEGG" id="sagq:EP23_07800"/>
<keyword evidence="2" id="KW-0813">Transport</keyword>
<keyword evidence="6 8" id="KW-1133">Transmembrane helix</keyword>
<dbReference type="Pfam" id="PF13303">
    <property type="entry name" value="PTS_EIIC_2"/>
    <property type="match status" value="1"/>
</dbReference>